<evidence type="ECO:0000313" key="13">
    <source>
        <dbReference type="EMBL" id="MBB4224993.1"/>
    </source>
</evidence>
<organism evidence="13 14">
    <name type="scientific">Variovorax guangxiensis</name>
    <dbReference type="NCBI Taxonomy" id="1775474"/>
    <lineage>
        <taxon>Bacteria</taxon>
        <taxon>Pseudomonadati</taxon>
        <taxon>Pseudomonadota</taxon>
        <taxon>Betaproteobacteria</taxon>
        <taxon>Burkholderiales</taxon>
        <taxon>Comamonadaceae</taxon>
        <taxon>Variovorax</taxon>
    </lineage>
</organism>
<dbReference type="Proteomes" id="UP000524450">
    <property type="component" value="Unassembled WGS sequence"/>
</dbReference>
<evidence type="ECO:0000256" key="7">
    <source>
        <dbReference type="ARBA" id="ARBA00023065"/>
    </source>
</evidence>
<protein>
    <submittedName>
        <fullName evidence="13">Putative porin</fullName>
    </submittedName>
</protein>
<dbReference type="SUPFAM" id="SSF56935">
    <property type="entry name" value="Porins"/>
    <property type="match status" value="1"/>
</dbReference>
<evidence type="ECO:0000259" key="12">
    <source>
        <dbReference type="Pfam" id="PF13609"/>
    </source>
</evidence>
<keyword evidence="10" id="KW-0998">Cell outer membrane</keyword>
<keyword evidence="7" id="KW-0406">Ion transport</keyword>
<keyword evidence="4" id="KW-1134">Transmembrane beta strand</keyword>
<keyword evidence="6 11" id="KW-0732">Signal</keyword>
<dbReference type="RefSeq" id="WP_184641834.1">
    <property type="nucleotide sequence ID" value="NZ_JACIFZ010000009.1"/>
</dbReference>
<feature type="domain" description="Porin" evidence="12">
    <location>
        <begin position="7"/>
        <end position="385"/>
    </location>
</feature>
<keyword evidence="5" id="KW-0812">Transmembrane</keyword>
<comment type="subcellular location">
    <subcellularLocation>
        <location evidence="1">Cell outer membrane</location>
        <topology evidence="1">Multi-pass membrane protein</topology>
    </subcellularLocation>
</comment>
<dbReference type="GO" id="GO:0015288">
    <property type="term" value="F:porin activity"/>
    <property type="evidence" value="ECO:0007669"/>
    <property type="project" value="UniProtKB-KW"/>
</dbReference>
<feature type="chain" id="PRO_5032670093" evidence="11">
    <location>
        <begin position="20"/>
        <end position="429"/>
    </location>
</feature>
<dbReference type="Pfam" id="PF13609">
    <property type="entry name" value="Porin_4"/>
    <property type="match status" value="1"/>
</dbReference>
<evidence type="ECO:0000256" key="11">
    <source>
        <dbReference type="SAM" id="SignalP"/>
    </source>
</evidence>
<dbReference type="AlphaFoldDB" id="A0A840FSG0"/>
<dbReference type="GO" id="GO:0006811">
    <property type="term" value="P:monoatomic ion transport"/>
    <property type="evidence" value="ECO:0007669"/>
    <property type="project" value="UniProtKB-KW"/>
</dbReference>
<evidence type="ECO:0000256" key="10">
    <source>
        <dbReference type="ARBA" id="ARBA00023237"/>
    </source>
</evidence>
<evidence type="ECO:0000256" key="1">
    <source>
        <dbReference type="ARBA" id="ARBA00004571"/>
    </source>
</evidence>
<dbReference type="Gene3D" id="2.40.160.10">
    <property type="entry name" value="Porin"/>
    <property type="match status" value="1"/>
</dbReference>
<dbReference type="PANTHER" id="PTHR34501">
    <property type="entry name" value="PROTEIN YDDL-RELATED"/>
    <property type="match status" value="1"/>
</dbReference>
<reference evidence="13 14" key="1">
    <citation type="submission" date="2020-08" db="EMBL/GenBank/DDBJ databases">
        <title>Genomic Encyclopedia of Type Strains, Phase IV (KMG-V): Genome sequencing to study the core and pangenomes of soil and plant-associated prokaryotes.</title>
        <authorList>
            <person name="Whitman W."/>
        </authorList>
    </citation>
    <scope>NUCLEOTIDE SEQUENCE [LARGE SCALE GENOMIC DNA]</scope>
    <source>
        <strain evidence="13 14">34/80</strain>
    </source>
</reference>
<evidence type="ECO:0000256" key="5">
    <source>
        <dbReference type="ARBA" id="ARBA00022692"/>
    </source>
</evidence>
<comment type="caution">
    <text evidence="13">The sequence shown here is derived from an EMBL/GenBank/DDBJ whole genome shotgun (WGS) entry which is preliminary data.</text>
</comment>
<evidence type="ECO:0000256" key="2">
    <source>
        <dbReference type="ARBA" id="ARBA00011233"/>
    </source>
</evidence>
<dbReference type="EMBL" id="JACIFZ010000009">
    <property type="protein sequence ID" value="MBB4224993.1"/>
    <property type="molecule type" value="Genomic_DNA"/>
</dbReference>
<keyword evidence="9" id="KW-0472">Membrane</keyword>
<evidence type="ECO:0000256" key="3">
    <source>
        <dbReference type="ARBA" id="ARBA00022448"/>
    </source>
</evidence>
<dbReference type="InterPro" id="IPR050298">
    <property type="entry name" value="Gram-neg_bact_OMP"/>
</dbReference>
<dbReference type="GO" id="GO:0046930">
    <property type="term" value="C:pore complex"/>
    <property type="evidence" value="ECO:0007669"/>
    <property type="project" value="UniProtKB-KW"/>
</dbReference>
<keyword evidence="3" id="KW-0813">Transport</keyword>
<feature type="signal peptide" evidence="11">
    <location>
        <begin position="1"/>
        <end position="19"/>
    </location>
</feature>
<comment type="subunit">
    <text evidence="2">Homotrimer.</text>
</comment>
<gene>
    <name evidence="13" type="ORF">GGD71_005802</name>
</gene>
<evidence type="ECO:0000256" key="4">
    <source>
        <dbReference type="ARBA" id="ARBA00022452"/>
    </source>
</evidence>
<sequence>MKTAFVATALLSSAAAASAQSSVTLFGVVDAAISHYTARSEFYNDSGRIMPPPANGNAVTRTQTVLSNSANSNSRLGLRGTEDLGGGLAASFWLESPLANDSGAGGLTSFSRRSTISLSGGFGEVRLGRDFTPTFWNDSVFSPFSTIGVGANVISTVGTNLAIARGPGSAVAASDNYLRTSNSIGYFLPPNLGGFYGQLQYALHENVAQSGLPGSPTRKGQFAGGRFGYASGPLDVAVSYGQSTAADATAVNALGLPTGVGANEKIKTFNLGASYNFGVVKLFGELSRVKDQSTTTAPSGLGTLLVARDVDKYNGGLVGVTVSVGSGLIKAAYSRVKFDNDLGPLATPFMPRRDASVSKFAIGYEHNLSKRTALYATVAWIRAKDAQNNAAIIGAATGTAPYLSTGAAGGSGYAPSRSTGYDLGIRHVF</sequence>
<evidence type="ECO:0000256" key="9">
    <source>
        <dbReference type="ARBA" id="ARBA00023136"/>
    </source>
</evidence>
<dbReference type="InterPro" id="IPR023614">
    <property type="entry name" value="Porin_dom_sf"/>
</dbReference>
<evidence type="ECO:0000256" key="8">
    <source>
        <dbReference type="ARBA" id="ARBA00023114"/>
    </source>
</evidence>
<dbReference type="GO" id="GO:0009279">
    <property type="term" value="C:cell outer membrane"/>
    <property type="evidence" value="ECO:0007669"/>
    <property type="project" value="UniProtKB-SubCell"/>
</dbReference>
<evidence type="ECO:0000313" key="14">
    <source>
        <dbReference type="Proteomes" id="UP000524450"/>
    </source>
</evidence>
<dbReference type="PRINTS" id="PR00184">
    <property type="entry name" value="NEISSPPORIN"/>
</dbReference>
<proteinExistence type="predicted"/>
<dbReference type="InterPro" id="IPR033900">
    <property type="entry name" value="Gram_neg_porin_domain"/>
</dbReference>
<name>A0A840FSG0_9BURK</name>
<dbReference type="PANTHER" id="PTHR34501:SF9">
    <property type="entry name" value="MAJOR OUTER MEMBRANE PROTEIN P.IA"/>
    <property type="match status" value="1"/>
</dbReference>
<keyword evidence="8" id="KW-0626">Porin</keyword>
<accession>A0A840FSG0</accession>
<dbReference type="CDD" id="cd00342">
    <property type="entry name" value="gram_neg_porins"/>
    <property type="match status" value="1"/>
</dbReference>
<dbReference type="InterPro" id="IPR002299">
    <property type="entry name" value="Porin_Neis"/>
</dbReference>
<evidence type="ECO:0000256" key="6">
    <source>
        <dbReference type="ARBA" id="ARBA00022729"/>
    </source>
</evidence>